<name>A0A9X2L463_9BACT</name>
<feature type="coiled-coil region" evidence="1">
    <location>
        <begin position="2"/>
        <end position="43"/>
    </location>
</feature>
<keyword evidence="1" id="KW-0175">Coiled coil</keyword>
<gene>
    <name evidence="3" type="ORF">NM125_10240</name>
</gene>
<accession>A0A9X2L463</accession>
<dbReference type="AlphaFoldDB" id="A0A9X2L463"/>
<organism evidence="3 4">
    <name type="scientific">Gracilimonas sediminicola</name>
    <dbReference type="NCBI Taxonomy" id="2952158"/>
    <lineage>
        <taxon>Bacteria</taxon>
        <taxon>Pseudomonadati</taxon>
        <taxon>Balneolota</taxon>
        <taxon>Balneolia</taxon>
        <taxon>Balneolales</taxon>
        <taxon>Balneolaceae</taxon>
        <taxon>Gracilimonas</taxon>
    </lineage>
</organism>
<sequence>MSSKSEQERERLKEEYKEHYRRIKEAKERLKRAEQKGRISQAVNNMNADNLLGTVDEFLGKVREKVSHVEARLDVAMDSLEDEDTTAGSKIKKEELDEELKKQKAKQTLKQVKAEMGMLYNEIEKHADEIRTEKTIGNKKPSSDSKDNSSEPES</sequence>
<dbReference type="EMBL" id="JANDBC010000002">
    <property type="protein sequence ID" value="MCP9291954.1"/>
    <property type="molecule type" value="Genomic_DNA"/>
</dbReference>
<reference evidence="3" key="1">
    <citation type="submission" date="2022-06" db="EMBL/GenBank/DDBJ databases">
        <title>Gracilimonas sp. CAU 1638 isolated from sea sediment.</title>
        <authorList>
            <person name="Kim W."/>
        </authorList>
    </citation>
    <scope>NUCLEOTIDE SEQUENCE</scope>
    <source>
        <strain evidence="3">CAU 1638</strain>
    </source>
</reference>
<comment type="caution">
    <text evidence="3">The sequence shown here is derived from an EMBL/GenBank/DDBJ whole genome shotgun (WGS) entry which is preliminary data.</text>
</comment>
<feature type="coiled-coil region" evidence="1">
    <location>
        <begin position="95"/>
        <end position="129"/>
    </location>
</feature>
<evidence type="ECO:0000313" key="4">
    <source>
        <dbReference type="Proteomes" id="UP001139125"/>
    </source>
</evidence>
<protein>
    <submittedName>
        <fullName evidence="3">Uncharacterized protein</fullName>
    </submittedName>
</protein>
<feature type="region of interest" description="Disordered" evidence="2">
    <location>
        <begin position="130"/>
        <end position="154"/>
    </location>
</feature>
<evidence type="ECO:0000256" key="2">
    <source>
        <dbReference type="SAM" id="MobiDB-lite"/>
    </source>
</evidence>
<dbReference type="Proteomes" id="UP001139125">
    <property type="component" value="Unassembled WGS sequence"/>
</dbReference>
<proteinExistence type="predicted"/>
<evidence type="ECO:0000313" key="3">
    <source>
        <dbReference type="EMBL" id="MCP9291954.1"/>
    </source>
</evidence>
<evidence type="ECO:0000256" key="1">
    <source>
        <dbReference type="SAM" id="Coils"/>
    </source>
</evidence>
<dbReference type="RefSeq" id="WP_255134828.1">
    <property type="nucleotide sequence ID" value="NZ_JANDBC010000002.1"/>
</dbReference>
<keyword evidence="4" id="KW-1185">Reference proteome</keyword>